<dbReference type="AlphaFoldDB" id="A0A4S8M956"/>
<reference evidence="2 3" key="1">
    <citation type="journal article" date="2019" name="Nat. Ecol. Evol.">
        <title>Megaphylogeny resolves global patterns of mushroom evolution.</title>
        <authorList>
            <person name="Varga T."/>
            <person name="Krizsan K."/>
            <person name="Foldi C."/>
            <person name="Dima B."/>
            <person name="Sanchez-Garcia M."/>
            <person name="Sanchez-Ramirez S."/>
            <person name="Szollosi G.J."/>
            <person name="Szarkandi J.G."/>
            <person name="Papp V."/>
            <person name="Albert L."/>
            <person name="Andreopoulos W."/>
            <person name="Angelini C."/>
            <person name="Antonin V."/>
            <person name="Barry K.W."/>
            <person name="Bougher N.L."/>
            <person name="Buchanan P."/>
            <person name="Buyck B."/>
            <person name="Bense V."/>
            <person name="Catcheside P."/>
            <person name="Chovatia M."/>
            <person name="Cooper J."/>
            <person name="Damon W."/>
            <person name="Desjardin D."/>
            <person name="Finy P."/>
            <person name="Geml J."/>
            <person name="Haridas S."/>
            <person name="Hughes K."/>
            <person name="Justo A."/>
            <person name="Karasinski D."/>
            <person name="Kautmanova I."/>
            <person name="Kiss B."/>
            <person name="Kocsube S."/>
            <person name="Kotiranta H."/>
            <person name="LaButti K.M."/>
            <person name="Lechner B.E."/>
            <person name="Liimatainen K."/>
            <person name="Lipzen A."/>
            <person name="Lukacs Z."/>
            <person name="Mihaltcheva S."/>
            <person name="Morgado L.N."/>
            <person name="Niskanen T."/>
            <person name="Noordeloos M.E."/>
            <person name="Ohm R.A."/>
            <person name="Ortiz-Santana B."/>
            <person name="Ovrebo C."/>
            <person name="Racz N."/>
            <person name="Riley R."/>
            <person name="Savchenko A."/>
            <person name="Shiryaev A."/>
            <person name="Soop K."/>
            <person name="Spirin V."/>
            <person name="Szebenyi C."/>
            <person name="Tomsovsky M."/>
            <person name="Tulloss R.E."/>
            <person name="Uehling J."/>
            <person name="Grigoriev I.V."/>
            <person name="Vagvolgyi C."/>
            <person name="Papp T."/>
            <person name="Martin F.M."/>
            <person name="Miettinen O."/>
            <person name="Hibbett D.S."/>
            <person name="Nagy L.G."/>
        </authorList>
    </citation>
    <scope>NUCLEOTIDE SEQUENCE [LARGE SCALE GENOMIC DNA]</scope>
    <source>
        <strain evidence="2 3">CBS 962.96</strain>
    </source>
</reference>
<protein>
    <submittedName>
        <fullName evidence="2">Uncharacterized protein</fullName>
    </submittedName>
</protein>
<keyword evidence="3" id="KW-1185">Reference proteome</keyword>
<evidence type="ECO:0000256" key="1">
    <source>
        <dbReference type="SAM" id="Coils"/>
    </source>
</evidence>
<accession>A0A4S8M956</accession>
<proteinExistence type="predicted"/>
<gene>
    <name evidence="2" type="ORF">K435DRAFT_837911</name>
</gene>
<dbReference type="EMBL" id="ML179127">
    <property type="protein sequence ID" value="THU98927.1"/>
    <property type="molecule type" value="Genomic_DNA"/>
</dbReference>
<dbReference type="Proteomes" id="UP000297245">
    <property type="component" value="Unassembled WGS sequence"/>
</dbReference>
<dbReference type="Gene3D" id="1.20.1280.50">
    <property type="match status" value="1"/>
</dbReference>
<sequence>MPVSSKAEPANVQESTTNPVAAGIDLRSSTGLLEAIRANFIPSSHSELHLLSQCISDAERDVQRCDEEIQKLRAKLDSLKNERNEGCRQIHCYRSILAPIRRLCPELLSRIFWFACPKTIVTKNIIDCSVIRVSQVCARWREVARSTSTLWASFDINLDVSRYGIEVIEPMITTHLELSRNSPLSFSLKAFERSSRLEFFAEAIATHSFRWKELKLIGRPFILASMSSIKGNLPQLHSLSIELLEGDDTRQDLFEMAPRLQVLTLRSPDRANFLECVVIPCTQIIDFTVEDVSYSSALAQLRALSAVRNLKLNECWYDEDMTSVAPVTLHDVSSVSIIIPIDPYDDLNNESIRLRLDRLTLPNIEILHLKTVLYCTLPLIRLHDVTELANFVKRSSCVIRTLILANLGLNDNDTLSILRDLPTLQNLMIHDCVLPYVVTHPTITNYLIRQLTIDHVGSSSPRLLPHLKTLNLRPSVSFPLKAFVDMVQSRWIPNQTYSDELGVDNLTSVALHLSWSLKEELENELEEGLEPLRAMDLAGLHLDISADW</sequence>
<keyword evidence="1" id="KW-0175">Coiled coil</keyword>
<name>A0A4S8M956_DENBC</name>
<dbReference type="OrthoDB" id="3057283at2759"/>
<evidence type="ECO:0000313" key="3">
    <source>
        <dbReference type="Proteomes" id="UP000297245"/>
    </source>
</evidence>
<evidence type="ECO:0000313" key="2">
    <source>
        <dbReference type="EMBL" id="THU98927.1"/>
    </source>
</evidence>
<dbReference type="SUPFAM" id="SSF52047">
    <property type="entry name" value="RNI-like"/>
    <property type="match status" value="1"/>
</dbReference>
<feature type="coiled-coil region" evidence="1">
    <location>
        <begin position="55"/>
        <end position="89"/>
    </location>
</feature>
<organism evidence="2 3">
    <name type="scientific">Dendrothele bispora (strain CBS 962.96)</name>
    <dbReference type="NCBI Taxonomy" id="1314807"/>
    <lineage>
        <taxon>Eukaryota</taxon>
        <taxon>Fungi</taxon>
        <taxon>Dikarya</taxon>
        <taxon>Basidiomycota</taxon>
        <taxon>Agaricomycotina</taxon>
        <taxon>Agaricomycetes</taxon>
        <taxon>Agaricomycetidae</taxon>
        <taxon>Agaricales</taxon>
        <taxon>Agaricales incertae sedis</taxon>
        <taxon>Dendrothele</taxon>
    </lineage>
</organism>